<keyword evidence="1" id="KW-0378">Hydrolase</keyword>
<evidence type="ECO:0000313" key="4">
    <source>
        <dbReference type="Proteomes" id="UP000604083"/>
    </source>
</evidence>
<accession>A0A934RMW7</accession>
<dbReference type="Pfam" id="PF01966">
    <property type="entry name" value="HD"/>
    <property type="match status" value="1"/>
</dbReference>
<protein>
    <submittedName>
        <fullName evidence="3">HD domain-containing protein</fullName>
    </submittedName>
</protein>
<gene>
    <name evidence="3" type="ORF">JIN78_09685</name>
</gene>
<dbReference type="GO" id="GO:0016787">
    <property type="term" value="F:hydrolase activity"/>
    <property type="evidence" value="ECO:0007669"/>
    <property type="project" value="UniProtKB-KW"/>
</dbReference>
<comment type="caution">
    <text evidence="3">The sequence shown here is derived from an EMBL/GenBank/DDBJ whole genome shotgun (WGS) entry which is preliminary data.</text>
</comment>
<dbReference type="SMART" id="SM00471">
    <property type="entry name" value="HDc"/>
    <property type="match status" value="1"/>
</dbReference>
<organism evidence="3 4">
    <name type="scientific">Roseibacillus ishigakijimensis</name>
    <dbReference type="NCBI Taxonomy" id="454146"/>
    <lineage>
        <taxon>Bacteria</taxon>
        <taxon>Pseudomonadati</taxon>
        <taxon>Verrucomicrobiota</taxon>
        <taxon>Verrucomicrobiia</taxon>
        <taxon>Verrucomicrobiales</taxon>
        <taxon>Verrucomicrobiaceae</taxon>
        <taxon>Roseibacillus</taxon>
    </lineage>
</organism>
<keyword evidence="4" id="KW-1185">Reference proteome</keyword>
<dbReference type="PROSITE" id="PS51831">
    <property type="entry name" value="HD"/>
    <property type="match status" value="1"/>
</dbReference>
<evidence type="ECO:0000259" key="2">
    <source>
        <dbReference type="PROSITE" id="PS51831"/>
    </source>
</evidence>
<dbReference type="Proteomes" id="UP000604083">
    <property type="component" value="Unassembled WGS sequence"/>
</dbReference>
<dbReference type="InterPro" id="IPR006674">
    <property type="entry name" value="HD_domain"/>
</dbReference>
<feature type="domain" description="HD" evidence="2">
    <location>
        <begin position="171"/>
        <end position="303"/>
    </location>
</feature>
<dbReference type="InterPro" id="IPR003607">
    <property type="entry name" value="HD/PDEase_dom"/>
</dbReference>
<dbReference type="RefSeq" id="WP_200391764.1">
    <property type="nucleotide sequence ID" value="NZ_JAENIO010000021.1"/>
</dbReference>
<dbReference type="InterPro" id="IPR050798">
    <property type="entry name" value="YhaM_exoribonuc/phosphodiest"/>
</dbReference>
<dbReference type="EMBL" id="JAENIO010000021">
    <property type="protein sequence ID" value="MBK1834329.1"/>
    <property type="molecule type" value="Genomic_DNA"/>
</dbReference>
<sequence>MARLSIRELTQQSSESALTAQFSAQLAGRKEKETKSGKPYLEILLADSTGEFTLKAWADHKQFGDLQNLPEGSGLAIDGSFTQNQWGIDASPWSFSLLDDRGMEELLAGDPSLRERQKADYADIERLVGSLSDPRLRALCLHFLKVFGDRFRRTAAARRNHHARRGGLVEHVAQMMRAAAALAEVYPDLNRDLMIAGVLFHDCGKLWENTYPEKGFTQGYHLSGEMLGHIPLGIELTNKLWRDLQESPEYEEWKDLTPSSDLVRLHLLHLIASHHGTHEFGSPTLPRTPEAFALHHIDNLDAKYEMMKDAYAKANQLGNGIFERQFPLPSNLVEPLPPFSLGPH</sequence>
<evidence type="ECO:0000313" key="3">
    <source>
        <dbReference type="EMBL" id="MBK1834329.1"/>
    </source>
</evidence>
<dbReference type="CDD" id="cd00077">
    <property type="entry name" value="HDc"/>
    <property type="match status" value="1"/>
</dbReference>
<reference evidence="3" key="1">
    <citation type="submission" date="2021-01" db="EMBL/GenBank/DDBJ databases">
        <title>Modified the classification status of verrucomicrobia.</title>
        <authorList>
            <person name="Feng X."/>
        </authorList>
    </citation>
    <scope>NUCLEOTIDE SEQUENCE</scope>
    <source>
        <strain evidence="3">KCTC 12986</strain>
    </source>
</reference>
<evidence type="ECO:0000256" key="1">
    <source>
        <dbReference type="ARBA" id="ARBA00022801"/>
    </source>
</evidence>
<dbReference type="GO" id="GO:0031125">
    <property type="term" value="P:rRNA 3'-end processing"/>
    <property type="evidence" value="ECO:0007669"/>
    <property type="project" value="TreeGrafter"/>
</dbReference>
<proteinExistence type="predicted"/>
<dbReference type="PANTHER" id="PTHR37294">
    <property type="entry name" value="3'-5' EXORIBONUCLEASE YHAM"/>
    <property type="match status" value="1"/>
</dbReference>
<dbReference type="Gene3D" id="1.10.3210.10">
    <property type="entry name" value="Hypothetical protein af1432"/>
    <property type="match status" value="1"/>
</dbReference>
<dbReference type="SUPFAM" id="SSF109604">
    <property type="entry name" value="HD-domain/PDEase-like"/>
    <property type="match status" value="1"/>
</dbReference>
<dbReference type="AlphaFoldDB" id="A0A934RMW7"/>
<dbReference type="PANTHER" id="PTHR37294:SF1">
    <property type="entry name" value="3'-5' EXORIBONUCLEASE YHAM"/>
    <property type="match status" value="1"/>
</dbReference>
<name>A0A934RMW7_9BACT</name>